<evidence type="ECO:0000313" key="1">
    <source>
        <dbReference type="EMBL" id="EFV02480.1"/>
    </source>
</evidence>
<dbReference type="HOGENOM" id="CLU_1925739_0_0_9"/>
<dbReference type="EMBL" id="AEQN01000007">
    <property type="protein sequence ID" value="EFV02480.1"/>
    <property type="molecule type" value="Genomic_DNA"/>
</dbReference>
<dbReference type="AlphaFoldDB" id="E6MEF5"/>
<reference evidence="1 2" key="1">
    <citation type="submission" date="2010-12" db="EMBL/GenBank/DDBJ databases">
        <authorList>
            <person name="Muzny D."/>
            <person name="Qin X."/>
            <person name="Deng J."/>
            <person name="Jiang H."/>
            <person name="Liu Y."/>
            <person name="Qu J."/>
            <person name="Song X.-Z."/>
            <person name="Zhang L."/>
            <person name="Thornton R."/>
            <person name="Coyle M."/>
            <person name="Francisco L."/>
            <person name="Jackson L."/>
            <person name="Javaid M."/>
            <person name="Korchina V."/>
            <person name="Kovar C."/>
            <person name="Mata R."/>
            <person name="Mathew T."/>
            <person name="Ngo R."/>
            <person name="Nguyen L."/>
            <person name="Nguyen N."/>
            <person name="Okwuonu G."/>
            <person name="Ongeri F."/>
            <person name="Pham C."/>
            <person name="Simmons D."/>
            <person name="Wilczek-Boney K."/>
            <person name="Hale W."/>
            <person name="Jakkamsetti A."/>
            <person name="Pham P."/>
            <person name="Ruth R."/>
            <person name="San Lucas F."/>
            <person name="Warren J."/>
            <person name="Zhang J."/>
            <person name="Zhao Z."/>
            <person name="Zhou C."/>
            <person name="Zhu D."/>
            <person name="Lee S."/>
            <person name="Bess C."/>
            <person name="Blankenburg K."/>
            <person name="Forbes L."/>
            <person name="Fu Q."/>
            <person name="Gubbala S."/>
            <person name="Hirani K."/>
            <person name="Jayaseelan J.C."/>
            <person name="Lara F."/>
            <person name="Munidasa M."/>
            <person name="Palculict T."/>
            <person name="Patil S."/>
            <person name="Pu L.-L."/>
            <person name="Saada N."/>
            <person name="Tang L."/>
            <person name="Weissenberger G."/>
            <person name="Zhu Y."/>
            <person name="Hemphill L."/>
            <person name="Shang Y."/>
            <person name="Youmans B."/>
            <person name="Ayvaz T."/>
            <person name="Ross M."/>
            <person name="Santibanez J."/>
            <person name="Aqrawi P."/>
            <person name="Gross S."/>
            <person name="Joshi V."/>
            <person name="Fowler G."/>
            <person name="Nazareth L."/>
            <person name="Reid J."/>
            <person name="Worley K."/>
            <person name="Petrosino J."/>
            <person name="Highlander S."/>
            <person name="Gibbs R."/>
        </authorList>
    </citation>
    <scope>NUCLEOTIDE SEQUENCE [LARGE SCALE GENOMIC DNA]</scope>
    <source>
        <strain evidence="1 2">ATCC 23263</strain>
    </source>
</reference>
<evidence type="ECO:0000313" key="2">
    <source>
        <dbReference type="Proteomes" id="UP000004754"/>
    </source>
</evidence>
<name>E6MEF5_9FIRM</name>
<accession>E6MEF5</accession>
<gene>
    <name evidence="1" type="ORF">HMP0721_0388</name>
</gene>
<organism evidence="1 2">
    <name type="scientific">Pseudoramibacter alactolyticus ATCC 23263</name>
    <dbReference type="NCBI Taxonomy" id="887929"/>
    <lineage>
        <taxon>Bacteria</taxon>
        <taxon>Bacillati</taxon>
        <taxon>Bacillota</taxon>
        <taxon>Clostridia</taxon>
        <taxon>Eubacteriales</taxon>
        <taxon>Eubacteriaceae</taxon>
        <taxon>Pseudoramibacter</taxon>
    </lineage>
</organism>
<dbReference type="Proteomes" id="UP000004754">
    <property type="component" value="Unassembled WGS sequence"/>
</dbReference>
<dbReference type="STRING" id="887929.HMP0721_0388"/>
<sequence length="131" mass="15075">MLPGPLTKVVVCAFTGGFSTFASDGNWQMLLLCLMLGNFVGLGSDYLGRWVFGRFFKGRSDKTDWTIFKFLDVKSKEEWALLILKEFKKKKFYQSSEKGLFNCDYFCSSQQKFFCDAMENVGSFLRKDNSN</sequence>
<keyword evidence="2" id="KW-1185">Reference proteome</keyword>
<comment type="caution">
    <text evidence="1">The sequence shown here is derived from an EMBL/GenBank/DDBJ whole genome shotgun (WGS) entry which is preliminary data.</text>
</comment>
<proteinExistence type="predicted"/>
<protein>
    <submittedName>
        <fullName evidence="1">Uncharacterized protein</fullName>
    </submittedName>
</protein>